<organism evidence="11 12">
    <name type="scientific">Clarias magur</name>
    <name type="common">Asian catfish</name>
    <name type="synonym">Macropteronotus magur</name>
    <dbReference type="NCBI Taxonomy" id="1594786"/>
    <lineage>
        <taxon>Eukaryota</taxon>
        <taxon>Metazoa</taxon>
        <taxon>Chordata</taxon>
        <taxon>Craniata</taxon>
        <taxon>Vertebrata</taxon>
        <taxon>Euteleostomi</taxon>
        <taxon>Actinopterygii</taxon>
        <taxon>Neopterygii</taxon>
        <taxon>Teleostei</taxon>
        <taxon>Ostariophysi</taxon>
        <taxon>Siluriformes</taxon>
        <taxon>Clariidae</taxon>
        <taxon>Clarias</taxon>
    </lineage>
</organism>
<evidence type="ECO:0000256" key="3">
    <source>
        <dbReference type="ARBA" id="ARBA00022514"/>
    </source>
</evidence>
<dbReference type="PANTHER" id="PTHR12015">
    <property type="entry name" value="SMALL INDUCIBLE CYTOKINE A"/>
    <property type="match status" value="1"/>
</dbReference>
<evidence type="ECO:0000256" key="7">
    <source>
        <dbReference type="ARBA" id="ARBA00044740"/>
    </source>
</evidence>
<keyword evidence="4 9" id="KW-0964">Secreted</keyword>
<dbReference type="FunFam" id="2.40.50.40:FF:000002">
    <property type="entry name" value="C-C motif chemokine"/>
    <property type="match status" value="1"/>
</dbReference>
<evidence type="ECO:0000256" key="6">
    <source>
        <dbReference type="ARBA" id="ARBA00023157"/>
    </source>
</evidence>
<evidence type="ECO:0000256" key="9">
    <source>
        <dbReference type="RuleBase" id="RU361150"/>
    </source>
</evidence>
<dbReference type="AlphaFoldDB" id="A0A8J4U6B0"/>
<comment type="subcellular location">
    <subcellularLocation>
        <location evidence="1 9">Secreted</location>
    </subcellularLocation>
</comment>
<feature type="non-terminal residue" evidence="11">
    <location>
        <position position="1"/>
    </location>
</feature>
<dbReference type="Pfam" id="PF00048">
    <property type="entry name" value="IL8"/>
    <property type="match status" value="1"/>
</dbReference>
<protein>
    <recommendedName>
        <fullName evidence="9">C-C motif chemokine</fullName>
    </recommendedName>
</protein>
<keyword evidence="12" id="KW-1185">Reference proteome</keyword>
<dbReference type="CDD" id="cd00272">
    <property type="entry name" value="Chemokine_CC"/>
    <property type="match status" value="1"/>
</dbReference>
<dbReference type="GO" id="GO:0005615">
    <property type="term" value="C:extracellular space"/>
    <property type="evidence" value="ECO:0007669"/>
    <property type="project" value="UniProtKB-KW"/>
</dbReference>
<accession>A0A8J4U6B0</accession>
<comment type="subunit">
    <text evidence="8">Self-associates. Also heterodimer of MIP-1-alpha(4-69) and MIP-1-beta(3-69). Interacts with CCR1.</text>
</comment>
<feature type="domain" description="Chemokine interleukin-8-like" evidence="10">
    <location>
        <begin position="4"/>
        <end position="62"/>
    </location>
</feature>
<name>A0A8J4U6B0_CLAMG</name>
<dbReference type="InterPro" id="IPR039809">
    <property type="entry name" value="Chemokine_b/g/d"/>
</dbReference>
<dbReference type="InterPro" id="IPR036048">
    <property type="entry name" value="Interleukin_8-like_sf"/>
</dbReference>
<keyword evidence="6" id="KW-1015">Disulfide bond</keyword>
<evidence type="ECO:0000313" key="11">
    <source>
        <dbReference type="EMBL" id="KAF5890272.1"/>
    </source>
</evidence>
<dbReference type="OrthoDB" id="9447832at2759"/>
<dbReference type="GO" id="GO:0006955">
    <property type="term" value="P:immune response"/>
    <property type="evidence" value="ECO:0007669"/>
    <property type="project" value="InterPro"/>
</dbReference>
<proteinExistence type="inferred from homology"/>
<evidence type="ECO:0000259" key="10">
    <source>
        <dbReference type="SMART" id="SM00199"/>
    </source>
</evidence>
<dbReference type="PANTHER" id="PTHR12015:SF183">
    <property type="entry name" value="C-C MOTIF CHEMOKINE 3"/>
    <property type="match status" value="1"/>
</dbReference>
<evidence type="ECO:0000313" key="12">
    <source>
        <dbReference type="Proteomes" id="UP000727407"/>
    </source>
</evidence>
<comment type="similarity">
    <text evidence="2 9">Belongs to the intercrine beta (chemokine CC) family.</text>
</comment>
<evidence type="ECO:0000256" key="1">
    <source>
        <dbReference type="ARBA" id="ARBA00004613"/>
    </source>
</evidence>
<keyword evidence="5" id="KW-0732">Signal</keyword>
<reference evidence="11" key="1">
    <citation type="submission" date="2020-07" db="EMBL/GenBank/DDBJ databases">
        <title>Clarias magur genome sequencing, assembly and annotation.</title>
        <authorList>
            <person name="Kushwaha B."/>
            <person name="Kumar R."/>
            <person name="Das P."/>
            <person name="Joshi C.G."/>
            <person name="Kumar D."/>
            <person name="Nagpure N.S."/>
            <person name="Pandey M."/>
            <person name="Agarwal S."/>
            <person name="Srivastava S."/>
            <person name="Singh M."/>
            <person name="Sahoo L."/>
            <person name="Jayasankar P."/>
            <person name="Meher P.K."/>
            <person name="Koringa P.G."/>
            <person name="Iquebal M.A."/>
            <person name="Das S.P."/>
            <person name="Bit A."/>
            <person name="Patnaik S."/>
            <person name="Patel N."/>
            <person name="Shah T.M."/>
            <person name="Hinsu A."/>
            <person name="Jena J.K."/>
        </authorList>
    </citation>
    <scope>NUCLEOTIDE SEQUENCE</scope>
    <source>
        <strain evidence="11">CIFAMagur01</strain>
        <tissue evidence="11">Testis</tissue>
    </source>
</reference>
<evidence type="ECO:0000256" key="5">
    <source>
        <dbReference type="ARBA" id="ARBA00022729"/>
    </source>
</evidence>
<dbReference type="InterPro" id="IPR000827">
    <property type="entry name" value="Chemokine_CC_CS"/>
</dbReference>
<evidence type="ECO:0000256" key="2">
    <source>
        <dbReference type="ARBA" id="ARBA00010868"/>
    </source>
</evidence>
<keyword evidence="3 9" id="KW-0202">Cytokine</keyword>
<keyword evidence="9" id="KW-0145">Chemotaxis</keyword>
<dbReference type="InterPro" id="IPR001811">
    <property type="entry name" value="Chemokine_IL8-like_dom"/>
</dbReference>
<dbReference type="GO" id="GO:0008009">
    <property type="term" value="F:chemokine activity"/>
    <property type="evidence" value="ECO:0007669"/>
    <property type="project" value="InterPro"/>
</dbReference>
<comment type="function">
    <text evidence="7">Monokine with inflammatory and chemokinetic properties. Binds to CCR1, CCR4 and CCR5. One of the major HIV-suppressive factors produced by CD8+ T-cells. Recombinant MIP-1-alpha induces a dose-dependent inhibition of different strains of HIV-1, HIV-2, and simian immunodeficiency virus (SIV).</text>
</comment>
<dbReference type="Proteomes" id="UP000727407">
    <property type="component" value="Unassembled WGS sequence"/>
</dbReference>
<sequence>PNEPTACCLKFTKNKIPLNLITGYKNTQHGCTTPGIIFTMKSGRRVCADPGVEWVQEHMAKVDLRKASHHYRQLRSCPLILDN</sequence>
<dbReference type="EMBL" id="QNUK01000703">
    <property type="protein sequence ID" value="KAF5890272.1"/>
    <property type="molecule type" value="Genomic_DNA"/>
</dbReference>
<gene>
    <name evidence="11" type="ORF">DAT39_020028</name>
</gene>
<dbReference type="SMART" id="SM00199">
    <property type="entry name" value="SCY"/>
    <property type="match status" value="1"/>
</dbReference>
<comment type="caution">
    <text evidence="11">The sequence shown here is derived from an EMBL/GenBank/DDBJ whole genome shotgun (WGS) entry which is preliminary data.</text>
</comment>
<evidence type="ECO:0000256" key="4">
    <source>
        <dbReference type="ARBA" id="ARBA00022525"/>
    </source>
</evidence>
<dbReference type="PROSITE" id="PS00472">
    <property type="entry name" value="SMALL_CYTOKINES_CC"/>
    <property type="match status" value="1"/>
</dbReference>
<dbReference type="Gene3D" id="2.40.50.40">
    <property type="match status" value="1"/>
</dbReference>
<evidence type="ECO:0000256" key="8">
    <source>
        <dbReference type="ARBA" id="ARBA00046726"/>
    </source>
</evidence>
<dbReference type="SUPFAM" id="SSF54117">
    <property type="entry name" value="Interleukin 8-like chemokines"/>
    <property type="match status" value="1"/>
</dbReference>